<comment type="subcellular location">
    <subcellularLocation>
        <location evidence="1 7">Secreted</location>
    </subcellularLocation>
</comment>
<evidence type="ECO:0000256" key="2">
    <source>
        <dbReference type="ARBA" id="ARBA00007480"/>
    </source>
</evidence>
<dbReference type="GO" id="GO:0030514">
    <property type="term" value="P:negative regulation of BMP signaling pathway"/>
    <property type="evidence" value="ECO:0007669"/>
    <property type="project" value="InterPro"/>
</dbReference>
<dbReference type="Gene3D" id="2.10.90.10">
    <property type="entry name" value="Cystine-knot cytokines"/>
    <property type="match status" value="1"/>
</dbReference>
<dbReference type="Proteomes" id="UP001187315">
    <property type="component" value="Unassembled WGS sequence"/>
</dbReference>
<accession>A0AA88T1B3</accession>
<comment type="subunit">
    <text evidence="7">Homodimer.</text>
</comment>
<proteinExistence type="inferred from homology"/>
<feature type="disulfide bond" evidence="8">
    <location>
        <begin position="174"/>
        <end position="225"/>
    </location>
</feature>
<dbReference type="PIRSF" id="PIRSF008129">
    <property type="entry name" value="Noggin"/>
    <property type="match status" value="1"/>
</dbReference>
<dbReference type="EMBL" id="JAVHJS010000006">
    <property type="protein sequence ID" value="KAK2854420.1"/>
    <property type="molecule type" value="Genomic_DNA"/>
</dbReference>
<dbReference type="FunFam" id="1.10.287.520:FF:000002">
    <property type="entry name" value="Noggin"/>
    <property type="match status" value="1"/>
</dbReference>
<name>A0AA88T1B3_TACVA</name>
<evidence type="ECO:0000256" key="8">
    <source>
        <dbReference type="PIRSR" id="PIRSR008129-1"/>
    </source>
</evidence>
<feature type="disulfide bond" evidence="8">
    <location>
        <begin position="180"/>
        <end position="227"/>
    </location>
</feature>
<comment type="similarity">
    <text evidence="2 7">Belongs to the noggin family.</text>
</comment>
<reference evidence="10" key="1">
    <citation type="submission" date="2023-08" db="EMBL/GenBank/DDBJ databases">
        <title>Pelteobagrus vachellii genome.</title>
        <authorList>
            <person name="Liu H."/>
        </authorList>
    </citation>
    <scope>NUCLEOTIDE SEQUENCE</scope>
    <source>
        <strain evidence="10">PRFRI_2022a</strain>
        <tissue evidence="10">Muscle</tissue>
    </source>
</reference>
<feature type="disulfide bond" evidence="8">
    <location>
        <begin position="203"/>
        <end position="212"/>
    </location>
</feature>
<dbReference type="SUPFAM" id="SSF57501">
    <property type="entry name" value="Cystine-knot cytokines"/>
    <property type="match status" value="1"/>
</dbReference>
<dbReference type="AlphaFoldDB" id="A0AA88T1B3"/>
<dbReference type="GO" id="GO:0045596">
    <property type="term" value="P:negative regulation of cell differentiation"/>
    <property type="evidence" value="ECO:0007669"/>
    <property type="project" value="InterPro"/>
</dbReference>
<keyword evidence="6 7" id="KW-0891">Chondrogenesis</keyword>
<dbReference type="GO" id="GO:0051216">
    <property type="term" value="P:cartilage development"/>
    <property type="evidence" value="ECO:0007669"/>
    <property type="project" value="UniProtKB-UniRule"/>
</dbReference>
<keyword evidence="8" id="KW-1015">Disulfide bond</keyword>
<comment type="caution">
    <text evidence="10">The sequence shown here is derived from an EMBL/GenBank/DDBJ whole genome shotgun (WGS) entry which is preliminary data.</text>
</comment>
<evidence type="ECO:0000256" key="5">
    <source>
        <dbReference type="ARBA" id="ARBA00022729"/>
    </source>
</evidence>
<dbReference type="PANTHER" id="PTHR10494:SF4">
    <property type="entry name" value="NOGGIN"/>
    <property type="match status" value="1"/>
</dbReference>
<keyword evidence="3 7" id="KW-0217">Developmental protein</keyword>
<protein>
    <recommendedName>
        <fullName evidence="7">Noggin</fullName>
    </recommendedName>
</protein>
<feature type="signal peptide" evidence="9">
    <location>
        <begin position="1"/>
        <end position="22"/>
    </location>
</feature>
<dbReference type="InterPro" id="IPR008717">
    <property type="entry name" value="Noggin"/>
</dbReference>
<dbReference type="InterPro" id="IPR029034">
    <property type="entry name" value="Cystine-knot_cytokine"/>
</dbReference>
<feature type="disulfide bond" evidence="8">
    <location>
        <begin position="151"/>
        <end position="188"/>
    </location>
</feature>
<dbReference type="Gene3D" id="1.10.287.520">
    <property type="entry name" value="Helix hairpin bin"/>
    <property type="match status" value="1"/>
</dbReference>
<evidence type="ECO:0000313" key="10">
    <source>
        <dbReference type="EMBL" id="KAK2854420.1"/>
    </source>
</evidence>
<dbReference type="GO" id="GO:0009953">
    <property type="term" value="P:dorsal/ventral pattern formation"/>
    <property type="evidence" value="ECO:0007669"/>
    <property type="project" value="TreeGrafter"/>
</dbReference>
<keyword evidence="5 9" id="KW-0732">Signal</keyword>
<evidence type="ECO:0000256" key="4">
    <source>
        <dbReference type="ARBA" id="ARBA00022525"/>
    </source>
</evidence>
<organism evidence="10 11">
    <name type="scientific">Tachysurus vachellii</name>
    <name type="common">Darkbarbel catfish</name>
    <name type="synonym">Pelteobagrus vachellii</name>
    <dbReference type="NCBI Taxonomy" id="175792"/>
    <lineage>
        <taxon>Eukaryota</taxon>
        <taxon>Metazoa</taxon>
        <taxon>Chordata</taxon>
        <taxon>Craniata</taxon>
        <taxon>Vertebrata</taxon>
        <taxon>Euteleostomi</taxon>
        <taxon>Actinopterygii</taxon>
        <taxon>Neopterygii</taxon>
        <taxon>Teleostei</taxon>
        <taxon>Ostariophysi</taxon>
        <taxon>Siluriformes</taxon>
        <taxon>Bagridae</taxon>
        <taxon>Tachysurus</taxon>
    </lineage>
</organism>
<dbReference type="PANTHER" id="PTHR10494">
    <property type="entry name" value="BONE MORPHOGENETIC PROTEIN INHIBITOR, NOGGIN"/>
    <property type="match status" value="1"/>
</dbReference>
<keyword evidence="11" id="KW-1185">Reference proteome</keyword>
<keyword evidence="4 7" id="KW-0964">Secreted</keyword>
<dbReference type="GO" id="GO:0005615">
    <property type="term" value="C:extracellular space"/>
    <property type="evidence" value="ECO:0007669"/>
    <property type="project" value="TreeGrafter"/>
</dbReference>
<feature type="chain" id="PRO_5041689396" description="Noggin" evidence="9">
    <location>
        <begin position="23"/>
        <end position="229"/>
    </location>
</feature>
<evidence type="ECO:0000256" key="1">
    <source>
        <dbReference type="ARBA" id="ARBA00004613"/>
    </source>
</evidence>
<evidence type="ECO:0000256" key="9">
    <source>
        <dbReference type="SAM" id="SignalP"/>
    </source>
</evidence>
<evidence type="ECO:0000256" key="6">
    <source>
        <dbReference type="ARBA" id="ARBA00023188"/>
    </source>
</evidence>
<evidence type="ECO:0000256" key="3">
    <source>
        <dbReference type="ARBA" id="ARBA00022473"/>
    </source>
</evidence>
<keyword evidence="7" id="KW-0221">Differentiation</keyword>
<dbReference type="GO" id="GO:0001649">
    <property type="term" value="P:osteoblast differentiation"/>
    <property type="evidence" value="ECO:0007669"/>
    <property type="project" value="TreeGrafter"/>
</dbReference>
<sequence>MRLSRALLLVCALLTLVLLVCARRGADAAHRYLRLRPSPSEHLPVPEIIEDPNPEYDPREQDLSERALRKKLGSGFDGDFMSVSAPTQLLIINSTATASPSSSAYAHAPSGAMPAEIRRLDLTQTPYGLRVKVGKKARRKFLQWLWTHTHCPVVHVWKDLGVRFWPRYVKEGHCFRERSCSLPEGMFCKPTKSVTKTFLRWYCQGFLPQKYCTWISVHYPIISECKCSC</sequence>
<evidence type="ECO:0000256" key="7">
    <source>
        <dbReference type="PIRNR" id="PIRNR008129"/>
    </source>
</evidence>
<gene>
    <name evidence="10" type="ORF">Q7C36_006289</name>
</gene>
<evidence type="ECO:0000313" key="11">
    <source>
        <dbReference type="Proteomes" id="UP001187315"/>
    </source>
</evidence>
<dbReference type="Pfam" id="PF05806">
    <property type="entry name" value="Noggin"/>
    <property type="match status" value="1"/>
</dbReference>